<feature type="transmembrane region" description="Helical" evidence="1">
    <location>
        <begin position="286"/>
        <end position="312"/>
    </location>
</feature>
<evidence type="ECO:0000256" key="1">
    <source>
        <dbReference type="SAM" id="Phobius"/>
    </source>
</evidence>
<feature type="transmembrane region" description="Helical" evidence="1">
    <location>
        <begin position="166"/>
        <end position="185"/>
    </location>
</feature>
<feature type="transmembrane region" description="Helical" evidence="1">
    <location>
        <begin position="332"/>
        <end position="356"/>
    </location>
</feature>
<dbReference type="Proteomes" id="UP000014962">
    <property type="component" value="Unassembled WGS sequence"/>
</dbReference>
<accession>S7WYW0</accession>
<dbReference type="AlphaFoldDB" id="S7WYW0"/>
<keyword evidence="1" id="KW-0812">Transmembrane</keyword>
<name>S7WYW0_9FLAO</name>
<keyword evidence="1" id="KW-1133">Transmembrane helix</keyword>
<protein>
    <recommendedName>
        <fullName evidence="2">Potassium channel domain-containing protein</fullName>
    </recommendedName>
</protein>
<sequence length="361" mass="42369">MYFTRNQIHSNFWNYLFLTNSEFLSFINNTINTDLLFGIDKIQAEYEMQWPITNHKIIPAHYIFANSESLSGLNNKKFDSLYTNTRVTDESYYKNELTLLSKFHSYFTDFHDRQSANDVYIKIKHLETERLEHLYEDDKSFKNYFEMIVNRFLERFSDYGTSPSKIVISSFKIILIFAFLFLFSTNSWNKINLNRYNKGITQSINYFTTDATIIKAYEIDENRILQNTNTKAALVTNRNHVPKVFSFFSLLFINTQTKLIEIKLSFWNYLNVVKNSWHELSSFKRVVYSFLIGVLMLGYLLIKVLSILFNALTLSINSFTTLGFGEIPIKGIGRYLAIVEGFIGWIFLTLFSVTLISQILS</sequence>
<reference evidence="3 4" key="1">
    <citation type="journal article" date="2013" name="Genome Announc.">
        <title>Draft Genome Sequence of Winogradskyella psychrotolerans RS-3T, Isolated from the Marine Transect of Kongsfjorden, Ny-Alesund, Svalbard, Arctic Ocean.</title>
        <authorList>
            <person name="Kumar Pinnaka A."/>
            <person name="Ara S."/>
            <person name="Singh A."/>
            <person name="Shivaji S."/>
        </authorList>
    </citation>
    <scope>NUCLEOTIDE SEQUENCE [LARGE SCALE GENOMIC DNA]</scope>
    <source>
        <strain evidence="3 4">RS-3</strain>
    </source>
</reference>
<keyword evidence="4" id="KW-1185">Reference proteome</keyword>
<evidence type="ECO:0000259" key="2">
    <source>
        <dbReference type="Pfam" id="PF07885"/>
    </source>
</evidence>
<dbReference type="OrthoDB" id="840832at2"/>
<comment type="caution">
    <text evidence="3">The sequence shown here is derived from an EMBL/GenBank/DDBJ whole genome shotgun (WGS) entry which is preliminary data.</text>
</comment>
<gene>
    <name evidence="3" type="ORF">ADIWIN_3055</name>
</gene>
<dbReference type="Pfam" id="PF07885">
    <property type="entry name" value="Ion_trans_2"/>
    <property type="match status" value="1"/>
</dbReference>
<evidence type="ECO:0000313" key="4">
    <source>
        <dbReference type="Proteomes" id="UP000014962"/>
    </source>
</evidence>
<dbReference type="RefSeq" id="WP_020897000.1">
    <property type="nucleotide sequence ID" value="NZ_ATMR01000134.1"/>
</dbReference>
<dbReference type="EMBL" id="ATMR01000134">
    <property type="protein sequence ID" value="EPR71969.1"/>
    <property type="molecule type" value="Genomic_DNA"/>
</dbReference>
<proteinExistence type="predicted"/>
<keyword evidence="1" id="KW-0472">Membrane</keyword>
<organism evidence="3 4">
    <name type="scientific">Winogradskyella psychrotolerans RS-3</name>
    <dbReference type="NCBI Taxonomy" id="641526"/>
    <lineage>
        <taxon>Bacteria</taxon>
        <taxon>Pseudomonadati</taxon>
        <taxon>Bacteroidota</taxon>
        <taxon>Flavobacteriia</taxon>
        <taxon>Flavobacteriales</taxon>
        <taxon>Flavobacteriaceae</taxon>
        <taxon>Winogradskyella</taxon>
    </lineage>
</organism>
<dbReference type="InterPro" id="IPR013099">
    <property type="entry name" value="K_chnl_dom"/>
</dbReference>
<feature type="domain" description="Potassium channel" evidence="2">
    <location>
        <begin position="307"/>
        <end position="357"/>
    </location>
</feature>
<dbReference type="eggNOG" id="ENOG5032SYZ">
    <property type="taxonomic scope" value="Bacteria"/>
</dbReference>
<evidence type="ECO:0000313" key="3">
    <source>
        <dbReference type="EMBL" id="EPR71969.1"/>
    </source>
</evidence>